<sequence length="305" mass="33490">MLTETRGLNSANLEPQAELVHNQNSQSLAVDVLGDNQQGRLLLQHMLEHGQDLLYIGNLLVAEENVRVVEFDLHVLHTSHEVGRDVTLVPLHSLDYLKLVLQSLALDHRDGALLADLLHGVGDKLADNAVSVCRNGGHIEDLVAGGHLLLNGIEVLHNALYGHVDTAKQVHGVQTGIYGTASSLEDGASQHRSRSRTITGLVVGVRRHLAHQLGAKILQLVRKLNGFGDSDTVFRDLRRSVWLCNDNVASLGTQSHRHGVYETVHTAEKALTTLDRVLHFFRKKATLCVKHAACQLSSVHHLLQK</sequence>
<dbReference type="AntiFam" id="ANF00222">
    <property type="entry name" value="Shadow ORF (opposite groL1)"/>
</dbReference>
<accession>A0A2H6KH25</accession>
<dbReference type="VEuPathDB" id="PiroplasmaDB:BOVATA_037740"/>
<keyword evidence="2" id="KW-1185">Reference proteome</keyword>
<dbReference type="GeneID" id="39876051"/>
<evidence type="ECO:0000313" key="2">
    <source>
        <dbReference type="Proteomes" id="UP000236319"/>
    </source>
</evidence>
<name>A0A2H6KH25_9APIC</name>
<proteinExistence type="predicted"/>
<comment type="caution">
    <text evidence="1">The sequence shown here is derived from an EMBL/GenBank/DDBJ whole genome shotgun (WGS) entry which is preliminary data.</text>
</comment>
<dbReference type="RefSeq" id="XP_028868524.1">
    <property type="nucleotide sequence ID" value="XM_029012691.1"/>
</dbReference>
<reference evidence="1 2" key="1">
    <citation type="journal article" date="2017" name="BMC Genomics">
        <title>Whole-genome assembly of Babesia ovata and comparative genomics between closely related pathogens.</title>
        <authorList>
            <person name="Yamagishi J."/>
            <person name="Asada M."/>
            <person name="Hakimi H."/>
            <person name="Tanaka T.Q."/>
            <person name="Sugimoto C."/>
            <person name="Kawazu S."/>
        </authorList>
    </citation>
    <scope>NUCLEOTIDE SEQUENCE [LARGE SCALE GENOMIC DNA]</scope>
    <source>
        <strain evidence="1 2">Miyake</strain>
    </source>
</reference>
<dbReference type="OrthoDB" id="5149357at2759"/>
<protein>
    <submittedName>
        <fullName evidence="1">DNA polymerase II large subunit, putative</fullName>
    </submittedName>
</protein>
<dbReference type="AlphaFoldDB" id="A0A2H6KH25"/>
<evidence type="ECO:0000313" key="1">
    <source>
        <dbReference type="EMBL" id="GBE62281.1"/>
    </source>
</evidence>
<gene>
    <name evidence="1" type="ORF">BOVATA_037740</name>
</gene>
<dbReference type="EMBL" id="BDSA01000004">
    <property type="protein sequence ID" value="GBE62281.1"/>
    <property type="molecule type" value="Genomic_DNA"/>
</dbReference>
<dbReference type="Proteomes" id="UP000236319">
    <property type="component" value="Unassembled WGS sequence"/>
</dbReference>
<organism evidence="1 2">
    <name type="scientific">Babesia ovata</name>
    <dbReference type="NCBI Taxonomy" id="189622"/>
    <lineage>
        <taxon>Eukaryota</taxon>
        <taxon>Sar</taxon>
        <taxon>Alveolata</taxon>
        <taxon>Apicomplexa</taxon>
        <taxon>Aconoidasida</taxon>
        <taxon>Piroplasmida</taxon>
        <taxon>Babesiidae</taxon>
        <taxon>Babesia</taxon>
    </lineage>
</organism>